<comment type="caution">
    <text evidence="2">The sequence shown here is derived from an EMBL/GenBank/DDBJ whole genome shotgun (WGS) entry which is preliminary data.</text>
</comment>
<evidence type="ECO:0008006" key="4">
    <source>
        <dbReference type="Google" id="ProtNLM"/>
    </source>
</evidence>
<keyword evidence="1" id="KW-0732">Signal</keyword>
<evidence type="ECO:0000313" key="2">
    <source>
        <dbReference type="EMBL" id="MBF9198136.1"/>
    </source>
</evidence>
<dbReference type="SUPFAM" id="SSF56524">
    <property type="entry name" value="Oxidoreductase molybdopterin-binding domain"/>
    <property type="match status" value="1"/>
</dbReference>
<accession>A0ABS0HXZ4</accession>
<dbReference type="RefSeq" id="WP_196265488.1">
    <property type="nucleotide sequence ID" value="NZ_JADQDN010000017.1"/>
</dbReference>
<dbReference type="Proteomes" id="UP000611708">
    <property type="component" value="Unassembled WGS sequence"/>
</dbReference>
<dbReference type="EMBL" id="JADQDN010000017">
    <property type="protein sequence ID" value="MBF9198136.1"/>
    <property type="molecule type" value="Genomic_DNA"/>
</dbReference>
<dbReference type="InterPro" id="IPR036374">
    <property type="entry name" value="OxRdtase_Mopterin-bd_sf"/>
</dbReference>
<feature type="signal peptide" evidence="1">
    <location>
        <begin position="1"/>
        <end position="22"/>
    </location>
</feature>
<gene>
    <name evidence="2" type="ORF">I2H36_19055</name>
</gene>
<sequence length="168" mass="18555">MRLLIGSIFFTAALSVSGLCHAAEPLPMPKGPVVLTVSGKIEQTNGGGVALFDMAMLEALGKASFSTRWELSEVPQLFEGVPLRALLERVGAQGKSLRASALNDYVAVIPTEDLKFEPIIATKVEGRMLTIRDKGPLWIAYPRDLHKVLQDSRYDARWVWQLNKLHVE</sequence>
<dbReference type="Gene3D" id="3.90.420.10">
    <property type="entry name" value="Oxidoreductase, molybdopterin-binding domain"/>
    <property type="match status" value="1"/>
</dbReference>
<evidence type="ECO:0000256" key="1">
    <source>
        <dbReference type="SAM" id="SignalP"/>
    </source>
</evidence>
<keyword evidence="3" id="KW-1185">Reference proteome</keyword>
<protein>
    <recommendedName>
        <fullName evidence="4">Oxidoreductase molybdopterin-binding domain-containing protein</fullName>
    </recommendedName>
</protein>
<evidence type="ECO:0000313" key="3">
    <source>
        <dbReference type="Proteomes" id="UP000611708"/>
    </source>
</evidence>
<proteinExistence type="predicted"/>
<name>A0ABS0HXZ4_9HYPH</name>
<feature type="chain" id="PRO_5046426242" description="Oxidoreductase molybdopterin-binding domain-containing protein" evidence="1">
    <location>
        <begin position="23"/>
        <end position="168"/>
    </location>
</feature>
<organism evidence="2 3">
    <name type="scientific">Microvirga terrestris</name>
    <dbReference type="NCBI Taxonomy" id="2791024"/>
    <lineage>
        <taxon>Bacteria</taxon>
        <taxon>Pseudomonadati</taxon>
        <taxon>Pseudomonadota</taxon>
        <taxon>Alphaproteobacteria</taxon>
        <taxon>Hyphomicrobiales</taxon>
        <taxon>Methylobacteriaceae</taxon>
        <taxon>Microvirga</taxon>
    </lineage>
</organism>
<reference evidence="2 3" key="1">
    <citation type="submission" date="2020-11" db="EMBL/GenBank/DDBJ databases">
        <authorList>
            <person name="Kim M.K."/>
        </authorList>
    </citation>
    <scope>NUCLEOTIDE SEQUENCE [LARGE SCALE GENOMIC DNA]</scope>
    <source>
        <strain evidence="2 3">BT290</strain>
    </source>
</reference>